<sequence length="293" mass="32807">MFVSIRDDVALHGGFSSVVDGLKALDIEAVEVHVRRDLTVRSLVNSSQSHDLTSPEGLKALETELAQNGVRISAFLLGNDFGRDDAKEQVEWMVKTVKVAHQLGISAVRVDAIVSGWENIGVDGAIRLFAEHIKQVLDATDDTNVQLGIENHGTLGNRPEFLQAVFEAVNSPRLGLTLDTGNFYWFGHPLSRVYEIMRQFAPKVKHTHVKNIAYPPEMREQQRPIGYEYVRYVCPIYEGDINHSIVVDILKEAGYNGDLCIEDESLGKFAPEERRSVLQRDAEHLKALIAHLR</sequence>
<dbReference type="SUPFAM" id="SSF51658">
    <property type="entry name" value="Xylose isomerase-like"/>
    <property type="match status" value="1"/>
</dbReference>
<evidence type="ECO:0000259" key="1">
    <source>
        <dbReference type="Pfam" id="PF01261"/>
    </source>
</evidence>
<feature type="domain" description="Xylose isomerase-like TIM barrel" evidence="1">
    <location>
        <begin position="22"/>
        <end position="287"/>
    </location>
</feature>
<organism evidence="2 3">
    <name type="scientific">Candidatus Fervidibacter sacchari</name>
    <dbReference type="NCBI Taxonomy" id="1448929"/>
    <lineage>
        <taxon>Bacteria</taxon>
        <taxon>Candidatus Fervidibacterota</taxon>
        <taxon>Candidatus Fervidibacter</taxon>
    </lineage>
</organism>
<dbReference type="EMBL" id="JANUCP010000002">
    <property type="protein sequence ID" value="MCS3918704.1"/>
    <property type="molecule type" value="Genomic_DNA"/>
</dbReference>
<dbReference type="GO" id="GO:0016853">
    <property type="term" value="F:isomerase activity"/>
    <property type="evidence" value="ECO:0007669"/>
    <property type="project" value="UniProtKB-KW"/>
</dbReference>
<keyword evidence="2" id="KW-0413">Isomerase</keyword>
<comment type="caution">
    <text evidence="2">The sequence shown here is derived from an EMBL/GenBank/DDBJ whole genome shotgun (WGS) entry which is preliminary data.</text>
</comment>
<dbReference type="PANTHER" id="PTHR12110">
    <property type="entry name" value="HYDROXYPYRUVATE ISOMERASE"/>
    <property type="match status" value="1"/>
</dbReference>
<dbReference type="Proteomes" id="UP001204798">
    <property type="component" value="Unassembled WGS sequence"/>
</dbReference>
<name>A0ABT2EL91_9BACT</name>
<dbReference type="InterPro" id="IPR050312">
    <property type="entry name" value="IolE/XylAMocC-like"/>
</dbReference>
<proteinExistence type="predicted"/>
<gene>
    <name evidence="2" type="ORF">M2350_001104</name>
</gene>
<dbReference type="InterPro" id="IPR013022">
    <property type="entry name" value="Xyl_isomerase-like_TIM-brl"/>
</dbReference>
<dbReference type="InterPro" id="IPR036237">
    <property type="entry name" value="Xyl_isomerase-like_sf"/>
</dbReference>
<dbReference type="Pfam" id="PF01261">
    <property type="entry name" value="AP_endonuc_2"/>
    <property type="match status" value="1"/>
</dbReference>
<dbReference type="Gene3D" id="3.20.20.150">
    <property type="entry name" value="Divalent-metal-dependent TIM barrel enzymes"/>
    <property type="match status" value="1"/>
</dbReference>
<dbReference type="PANTHER" id="PTHR12110:SF53">
    <property type="entry name" value="BLR5974 PROTEIN"/>
    <property type="match status" value="1"/>
</dbReference>
<evidence type="ECO:0000313" key="2">
    <source>
        <dbReference type="EMBL" id="MCS3918704.1"/>
    </source>
</evidence>
<protein>
    <submittedName>
        <fullName evidence="2">Sugar phosphate isomerase/epimerase</fullName>
    </submittedName>
</protein>
<dbReference type="RefSeq" id="WP_259094731.1">
    <property type="nucleotide sequence ID" value="NZ_CP130454.1"/>
</dbReference>
<accession>A0ABT2EL91</accession>
<reference evidence="2 3" key="1">
    <citation type="submission" date="2022-08" db="EMBL/GenBank/DDBJ databases">
        <title>Bacterial and archaeal communities from various locations to study Microbial Dark Matter (Phase II).</title>
        <authorList>
            <person name="Stepanauskas R."/>
        </authorList>
    </citation>
    <scope>NUCLEOTIDE SEQUENCE [LARGE SCALE GENOMIC DNA]</scope>
    <source>
        <strain evidence="2 3">PD1</strain>
    </source>
</reference>
<evidence type="ECO:0000313" key="3">
    <source>
        <dbReference type="Proteomes" id="UP001204798"/>
    </source>
</evidence>
<keyword evidence="3" id="KW-1185">Reference proteome</keyword>